<dbReference type="Proteomes" id="UP001596523">
    <property type="component" value="Unassembled WGS sequence"/>
</dbReference>
<organism evidence="3 4">
    <name type="scientific">Streptomyces monticola</name>
    <dbReference type="NCBI Taxonomy" id="2666263"/>
    <lineage>
        <taxon>Bacteria</taxon>
        <taxon>Bacillati</taxon>
        <taxon>Actinomycetota</taxon>
        <taxon>Actinomycetes</taxon>
        <taxon>Kitasatosporales</taxon>
        <taxon>Streptomycetaceae</taxon>
        <taxon>Streptomyces</taxon>
    </lineage>
</organism>
<keyword evidence="4" id="KW-1185">Reference proteome</keyword>
<feature type="region of interest" description="Disordered" evidence="2">
    <location>
        <begin position="220"/>
        <end position="251"/>
    </location>
</feature>
<dbReference type="InterPro" id="IPR051540">
    <property type="entry name" value="S-2-haloacid_dehalogenase"/>
</dbReference>
<proteinExistence type="predicted"/>
<accession>A0ABW2JFZ6</accession>
<reference evidence="4" key="1">
    <citation type="journal article" date="2019" name="Int. J. Syst. Evol. Microbiol.">
        <title>The Global Catalogue of Microorganisms (GCM) 10K type strain sequencing project: providing services to taxonomists for standard genome sequencing and annotation.</title>
        <authorList>
            <consortium name="The Broad Institute Genomics Platform"/>
            <consortium name="The Broad Institute Genome Sequencing Center for Infectious Disease"/>
            <person name="Wu L."/>
            <person name="Ma J."/>
        </authorList>
    </citation>
    <scope>NUCLEOTIDE SEQUENCE [LARGE SCALE GENOMIC DNA]</scope>
    <source>
        <strain evidence="4">SYNS20</strain>
    </source>
</reference>
<dbReference type="EMBL" id="JBHTCF010000003">
    <property type="protein sequence ID" value="MFC7304491.1"/>
    <property type="molecule type" value="Genomic_DNA"/>
</dbReference>
<dbReference type="RefSeq" id="WP_381828961.1">
    <property type="nucleotide sequence ID" value="NZ_JBHTCF010000003.1"/>
</dbReference>
<dbReference type="InterPro" id="IPR023214">
    <property type="entry name" value="HAD_sf"/>
</dbReference>
<evidence type="ECO:0000313" key="3">
    <source>
        <dbReference type="EMBL" id="MFC7304491.1"/>
    </source>
</evidence>
<dbReference type="SUPFAM" id="SSF56784">
    <property type="entry name" value="HAD-like"/>
    <property type="match status" value="1"/>
</dbReference>
<evidence type="ECO:0000256" key="1">
    <source>
        <dbReference type="ARBA" id="ARBA00022801"/>
    </source>
</evidence>
<dbReference type="Gene3D" id="1.20.120.1600">
    <property type="match status" value="1"/>
</dbReference>
<keyword evidence="1 3" id="KW-0378">Hydrolase</keyword>
<dbReference type="SFLD" id="SFLDG01129">
    <property type="entry name" value="C1.5:_HAD__Beta-PGM__Phosphata"/>
    <property type="match status" value="1"/>
</dbReference>
<dbReference type="Gene3D" id="3.40.50.1000">
    <property type="entry name" value="HAD superfamily/HAD-like"/>
    <property type="match status" value="1"/>
</dbReference>
<dbReference type="Pfam" id="PF00702">
    <property type="entry name" value="Hydrolase"/>
    <property type="match status" value="1"/>
</dbReference>
<comment type="caution">
    <text evidence="3">The sequence shown here is derived from an EMBL/GenBank/DDBJ whole genome shotgun (WGS) entry which is preliminary data.</text>
</comment>
<dbReference type="PANTHER" id="PTHR43316">
    <property type="entry name" value="HYDROLASE, HALOACID DELAHOGENASE-RELATED"/>
    <property type="match status" value="1"/>
</dbReference>
<dbReference type="InterPro" id="IPR036412">
    <property type="entry name" value="HAD-like_sf"/>
</dbReference>
<protein>
    <submittedName>
        <fullName evidence="3">HAD family hydrolase</fullName>
        <ecNumber evidence="3">3.1.3.-</ecNumber>
    </submittedName>
</protein>
<sequence>MADPLIRKPVHAVAFDFFGTLGHWQPGTVGSPAQALYAAAENRERLDTRHLVDLVEGLNGSAQFDTEPSPDEYAAWETRTWRAAADYAGVPVTPQLLDELREIITRRSLVLYPDVLPALEALHELGIPWVLCSNASPDVEGKLRTLLPAALAPRACAVSCRVGARKPHPRIFAAALRQLRPYDAGQVLFVGDRVDCDVAGPAAAGFQTAFLDRTAQLSDAPPSGATVSGAPPSGATVSGATVPGHPHTPVWRDLQPLAATLKELS</sequence>
<name>A0ABW2JFZ6_9ACTN</name>
<evidence type="ECO:0000313" key="4">
    <source>
        <dbReference type="Proteomes" id="UP001596523"/>
    </source>
</evidence>
<gene>
    <name evidence="3" type="ORF">ACFQVC_09735</name>
</gene>
<dbReference type="GO" id="GO:0016787">
    <property type="term" value="F:hydrolase activity"/>
    <property type="evidence" value="ECO:0007669"/>
    <property type="project" value="UniProtKB-KW"/>
</dbReference>
<dbReference type="SFLD" id="SFLDS00003">
    <property type="entry name" value="Haloacid_Dehalogenase"/>
    <property type="match status" value="1"/>
</dbReference>
<dbReference type="EC" id="3.1.3.-" evidence="3"/>
<evidence type="ECO:0000256" key="2">
    <source>
        <dbReference type="SAM" id="MobiDB-lite"/>
    </source>
</evidence>
<dbReference type="PANTHER" id="PTHR43316:SF3">
    <property type="entry name" value="HALOACID DEHALOGENASE, TYPE II (AFU_ORTHOLOGUE AFUA_2G07750)-RELATED"/>
    <property type="match status" value="1"/>
</dbReference>